<dbReference type="PANTHER" id="PTHR22926">
    <property type="entry name" value="PHOSPHO-N-ACETYLMURAMOYL-PENTAPEPTIDE-TRANSFERASE"/>
    <property type="match status" value="1"/>
</dbReference>
<feature type="binding site" evidence="7">
    <location>
        <position position="247"/>
    </location>
    <ligand>
        <name>Mg(2+)</name>
        <dbReference type="ChEBI" id="CHEBI:18420"/>
    </ligand>
</feature>
<evidence type="ECO:0000256" key="2">
    <source>
        <dbReference type="ARBA" id="ARBA00022475"/>
    </source>
</evidence>
<dbReference type="EC" id="2.7.8.33" evidence="9"/>
<feature type="transmembrane region" description="Helical" evidence="8">
    <location>
        <begin position="335"/>
        <end position="354"/>
    </location>
</feature>
<keyword evidence="4 8" id="KW-0812">Transmembrane</keyword>
<feature type="transmembrane region" description="Helical" evidence="8">
    <location>
        <begin position="61"/>
        <end position="81"/>
    </location>
</feature>
<reference evidence="9 10" key="1">
    <citation type="submission" date="2020-08" db="EMBL/GenBank/DDBJ databases">
        <title>Sequencing the genomes of 1000 actinobacteria strains.</title>
        <authorList>
            <person name="Klenk H.-P."/>
        </authorList>
    </citation>
    <scope>NUCLEOTIDE SEQUENCE [LARGE SCALE GENOMIC DNA]</scope>
    <source>
        <strain evidence="9 10">DSM 45582</strain>
    </source>
</reference>
<dbReference type="GO" id="GO:0009103">
    <property type="term" value="P:lipopolysaccharide biosynthetic process"/>
    <property type="evidence" value="ECO:0007669"/>
    <property type="project" value="TreeGrafter"/>
</dbReference>
<gene>
    <name evidence="9" type="ORF">BJ969_004670</name>
</gene>
<comment type="cofactor">
    <cofactor evidence="7">
        <name>Mg(2+)</name>
        <dbReference type="ChEBI" id="CHEBI:18420"/>
    </cofactor>
</comment>
<comment type="subcellular location">
    <subcellularLocation>
        <location evidence="1">Cell membrane</location>
        <topology evidence="1">Multi-pass membrane protein</topology>
    </subcellularLocation>
</comment>
<feature type="transmembrane region" description="Helical" evidence="8">
    <location>
        <begin position="250"/>
        <end position="266"/>
    </location>
</feature>
<evidence type="ECO:0000256" key="4">
    <source>
        <dbReference type="ARBA" id="ARBA00022692"/>
    </source>
</evidence>
<evidence type="ECO:0000256" key="6">
    <source>
        <dbReference type="ARBA" id="ARBA00023136"/>
    </source>
</evidence>
<dbReference type="Proteomes" id="UP000580474">
    <property type="component" value="Unassembled WGS sequence"/>
</dbReference>
<dbReference type="AlphaFoldDB" id="A0A840NR43"/>
<evidence type="ECO:0000313" key="10">
    <source>
        <dbReference type="Proteomes" id="UP000580474"/>
    </source>
</evidence>
<feature type="transmembrane region" description="Helical" evidence="8">
    <location>
        <begin position="360"/>
        <end position="379"/>
    </location>
</feature>
<keyword evidence="7" id="KW-0479">Metal-binding</keyword>
<feature type="transmembrane region" description="Helical" evidence="8">
    <location>
        <begin position="219"/>
        <end position="238"/>
    </location>
</feature>
<evidence type="ECO:0000256" key="1">
    <source>
        <dbReference type="ARBA" id="ARBA00004651"/>
    </source>
</evidence>
<keyword evidence="3 9" id="KW-0808">Transferase</keyword>
<evidence type="ECO:0000313" key="9">
    <source>
        <dbReference type="EMBL" id="MBB5071582.1"/>
    </source>
</evidence>
<name>A0A840NR43_9PSEU</name>
<keyword evidence="5 8" id="KW-1133">Transmembrane helix</keyword>
<keyword evidence="7" id="KW-0460">Magnesium</keyword>
<dbReference type="GO" id="GO:0044038">
    <property type="term" value="P:cell wall macromolecule biosynthetic process"/>
    <property type="evidence" value="ECO:0007669"/>
    <property type="project" value="TreeGrafter"/>
</dbReference>
<organism evidence="9 10">
    <name type="scientific">Saccharopolyspora gloriosae</name>
    <dbReference type="NCBI Taxonomy" id="455344"/>
    <lineage>
        <taxon>Bacteria</taxon>
        <taxon>Bacillati</taxon>
        <taxon>Actinomycetota</taxon>
        <taxon>Actinomycetes</taxon>
        <taxon>Pseudonocardiales</taxon>
        <taxon>Pseudonocardiaceae</taxon>
        <taxon>Saccharopolyspora</taxon>
    </lineage>
</organism>
<protein>
    <submittedName>
        <fullName evidence="9">UDP-GlcNAc:undecaprenyl-phosphate GlcNAc-1-phosphate transferase</fullName>
        <ecNumber evidence="9">2.7.8.33</ecNumber>
    </submittedName>
</protein>
<feature type="transmembrane region" description="Helical" evidence="8">
    <location>
        <begin position="278"/>
        <end position="304"/>
    </location>
</feature>
<evidence type="ECO:0000256" key="7">
    <source>
        <dbReference type="PIRSR" id="PIRSR600715-1"/>
    </source>
</evidence>
<feature type="transmembrane region" description="Helical" evidence="8">
    <location>
        <begin position="121"/>
        <end position="143"/>
    </location>
</feature>
<keyword evidence="6 8" id="KW-0472">Membrane</keyword>
<dbReference type="Pfam" id="PF00953">
    <property type="entry name" value="Glycos_transf_4"/>
    <property type="match status" value="1"/>
</dbReference>
<dbReference type="GO" id="GO:0036380">
    <property type="term" value="F:UDP-N-acetylglucosamine-undecaprenyl-phosphate N-acetylglucosaminephosphotransferase activity"/>
    <property type="evidence" value="ECO:0007669"/>
    <property type="project" value="UniProtKB-EC"/>
</dbReference>
<comment type="caution">
    <text evidence="9">The sequence shown here is derived from an EMBL/GenBank/DDBJ whole genome shotgun (WGS) entry which is preliminary data.</text>
</comment>
<dbReference type="GO" id="GO:0005886">
    <property type="term" value="C:plasma membrane"/>
    <property type="evidence" value="ECO:0007669"/>
    <property type="project" value="UniProtKB-SubCell"/>
</dbReference>
<sequence length="391" mass="40836">MDNAPLWAPAGLPAREYLLVLLTAAAVTFLLTGLVRLLAIRVGAVAYPRKRDVHLTPIPRMGGVAMFGGVLAAMFLASNLPALSRGFEFSNDAVAALVAGGLIVLVGALDDRFELDSLTKLAGQVTAAGILVLLGVQWFGFWVPWGGDEGHMGQLMVLNSNQGQLLTVLLVVTMINAMNFVDGLDGLASGIGLIAASATCAFCLSLLQQHGGDVTAYPPALIAASIAGACMGFLPYNFQPARIFMGDSGSMLIGLMLATASTSASGKADYAGFGGKDLLALLSPLLVLAAVLFVPLLDLIMAVVRRTRAGKSPFHADKMHLHHRLLEIGHSQRRAVLLIYLWAGVLAFGAVSLTLFSAAVVGWVAGIGVAAAAIISLIPRMAGRWRSDRGA</sequence>
<dbReference type="RefSeq" id="WP_184482037.1">
    <property type="nucleotide sequence ID" value="NZ_JACHIV010000001.1"/>
</dbReference>
<evidence type="ECO:0000256" key="5">
    <source>
        <dbReference type="ARBA" id="ARBA00022989"/>
    </source>
</evidence>
<evidence type="ECO:0000256" key="3">
    <source>
        <dbReference type="ARBA" id="ARBA00022679"/>
    </source>
</evidence>
<accession>A0A840NR43</accession>
<evidence type="ECO:0000256" key="8">
    <source>
        <dbReference type="SAM" id="Phobius"/>
    </source>
</evidence>
<keyword evidence="2" id="KW-1003">Cell membrane</keyword>
<feature type="transmembrane region" description="Helical" evidence="8">
    <location>
        <begin position="188"/>
        <end position="207"/>
    </location>
</feature>
<dbReference type="GO" id="GO:0046872">
    <property type="term" value="F:metal ion binding"/>
    <property type="evidence" value="ECO:0007669"/>
    <property type="project" value="UniProtKB-KW"/>
</dbReference>
<feature type="transmembrane region" description="Helical" evidence="8">
    <location>
        <begin position="17"/>
        <end position="40"/>
    </location>
</feature>
<feature type="transmembrane region" description="Helical" evidence="8">
    <location>
        <begin position="93"/>
        <end position="109"/>
    </location>
</feature>
<dbReference type="InterPro" id="IPR000715">
    <property type="entry name" value="Glycosyl_transferase_4"/>
</dbReference>
<dbReference type="EMBL" id="JACHIV010000001">
    <property type="protein sequence ID" value="MBB5071582.1"/>
    <property type="molecule type" value="Genomic_DNA"/>
</dbReference>
<proteinExistence type="predicted"/>
<feature type="binding site" evidence="7">
    <location>
        <position position="179"/>
    </location>
    <ligand>
        <name>Mg(2+)</name>
        <dbReference type="ChEBI" id="CHEBI:18420"/>
    </ligand>
</feature>
<keyword evidence="10" id="KW-1185">Reference proteome</keyword>
<feature type="transmembrane region" description="Helical" evidence="8">
    <location>
        <begin position="163"/>
        <end position="181"/>
    </location>
</feature>
<dbReference type="PANTHER" id="PTHR22926:SF3">
    <property type="entry name" value="UNDECAPRENYL-PHOSPHATE ALPHA-N-ACETYLGLUCOSAMINYL 1-PHOSPHATE TRANSFERASE"/>
    <property type="match status" value="1"/>
</dbReference>
<dbReference type="GO" id="GO:0071555">
    <property type="term" value="P:cell wall organization"/>
    <property type="evidence" value="ECO:0007669"/>
    <property type="project" value="TreeGrafter"/>
</dbReference>
<dbReference type="CDD" id="cd06853">
    <property type="entry name" value="GT_WecA_like"/>
    <property type="match status" value="1"/>
</dbReference>